<dbReference type="AlphaFoldDB" id="A0A917GZ76"/>
<dbReference type="Pfam" id="PF10646">
    <property type="entry name" value="Germane"/>
    <property type="match status" value="2"/>
</dbReference>
<dbReference type="PROSITE" id="PS51257">
    <property type="entry name" value="PROKAR_LIPOPROTEIN"/>
    <property type="match status" value="1"/>
</dbReference>
<keyword evidence="4" id="KW-1185">Reference proteome</keyword>
<sequence length="356" mass="38786">MRKQGTLLITGIMGISIILTGCFQGEQSMGEKVDPPQNAEPVNELENGSSDETGADAENDAAAETVKRQLFLIDANGMVAPQTLEIPKSESKEVAAQALEYLVKDGPVTNLLPNGFQAVLPAGTEILGLNLEKDGTMIVDVSSEFKNYEAADELKVLQAMTYTLTQFDSVNKVQLRIEGQDQTEMPVNGTPIAEGYSRANGINITETDALDLINSQAVTLYYPTEYNETKYFVPITKHIEVNDQDLYGSIVQTLLEGPGYSVNATQVFNEQASLTADPTLNNGVLELVFNQGILAEADKTTISDDVMESLVRTLTEQQSVEAVQVKVENVEKLFNENGEEYNKPVTSSVFSKAKKL</sequence>
<dbReference type="EMBL" id="BMFR01000001">
    <property type="protein sequence ID" value="GGG62289.1"/>
    <property type="molecule type" value="Genomic_DNA"/>
</dbReference>
<feature type="domain" description="GerMN" evidence="2">
    <location>
        <begin position="95"/>
        <end position="186"/>
    </location>
</feature>
<organism evidence="3 4">
    <name type="scientific">Virgibacillus oceani</name>
    <dbReference type="NCBI Taxonomy" id="1479511"/>
    <lineage>
        <taxon>Bacteria</taxon>
        <taxon>Bacillati</taxon>
        <taxon>Bacillota</taxon>
        <taxon>Bacilli</taxon>
        <taxon>Bacillales</taxon>
        <taxon>Bacillaceae</taxon>
        <taxon>Virgibacillus</taxon>
    </lineage>
</organism>
<feature type="domain" description="GerMN" evidence="2">
    <location>
        <begin position="247"/>
        <end position="334"/>
    </location>
</feature>
<reference evidence="3" key="2">
    <citation type="submission" date="2020-09" db="EMBL/GenBank/DDBJ databases">
        <authorList>
            <person name="Sun Q."/>
            <person name="Zhou Y."/>
        </authorList>
    </citation>
    <scope>NUCLEOTIDE SEQUENCE</scope>
    <source>
        <strain evidence="3">CGMCC 1.12754</strain>
    </source>
</reference>
<feature type="region of interest" description="Disordered" evidence="1">
    <location>
        <begin position="27"/>
        <end position="60"/>
    </location>
</feature>
<evidence type="ECO:0000313" key="4">
    <source>
        <dbReference type="Proteomes" id="UP000622860"/>
    </source>
</evidence>
<proteinExistence type="predicted"/>
<dbReference type="RefSeq" id="WP_188453481.1">
    <property type="nucleotide sequence ID" value="NZ_BMFR01000001.1"/>
</dbReference>
<evidence type="ECO:0000256" key="1">
    <source>
        <dbReference type="SAM" id="MobiDB-lite"/>
    </source>
</evidence>
<comment type="caution">
    <text evidence="3">The sequence shown here is derived from an EMBL/GenBank/DDBJ whole genome shotgun (WGS) entry which is preliminary data.</text>
</comment>
<name>A0A917GZ76_9BACI</name>
<dbReference type="Proteomes" id="UP000622860">
    <property type="component" value="Unassembled WGS sequence"/>
</dbReference>
<protein>
    <submittedName>
        <fullName evidence="3">Spore germination protein GerM</fullName>
    </submittedName>
</protein>
<dbReference type="InterPro" id="IPR019606">
    <property type="entry name" value="GerMN"/>
</dbReference>
<evidence type="ECO:0000259" key="2">
    <source>
        <dbReference type="SMART" id="SM00909"/>
    </source>
</evidence>
<dbReference type="SMART" id="SM00909">
    <property type="entry name" value="Germane"/>
    <property type="match status" value="2"/>
</dbReference>
<accession>A0A917GZ76</accession>
<evidence type="ECO:0000313" key="3">
    <source>
        <dbReference type="EMBL" id="GGG62289.1"/>
    </source>
</evidence>
<reference evidence="3" key="1">
    <citation type="journal article" date="2014" name="Int. J. Syst. Evol. Microbiol.">
        <title>Complete genome sequence of Corynebacterium casei LMG S-19264T (=DSM 44701T), isolated from a smear-ripened cheese.</title>
        <authorList>
            <consortium name="US DOE Joint Genome Institute (JGI-PGF)"/>
            <person name="Walter F."/>
            <person name="Albersmeier A."/>
            <person name="Kalinowski J."/>
            <person name="Ruckert C."/>
        </authorList>
    </citation>
    <scope>NUCLEOTIDE SEQUENCE</scope>
    <source>
        <strain evidence="3">CGMCC 1.12754</strain>
    </source>
</reference>
<gene>
    <name evidence="3" type="primary">gerM</name>
    <name evidence="3" type="ORF">GCM10011398_01980</name>
</gene>